<dbReference type="SUPFAM" id="SSF54285">
    <property type="entry name" value="MoaD/ThiS"/>
    <property type="match status" value="1"/>
</dbReference>
<dbReference type="AlphaFoldDB" id="D3DJL0"/>
<reference evidence="1 2" key="1">
    <citation type="journal article" date="2010" name="J. Bacteriol.">
        <title>Complete genome sequence of the thermophilic, obligately chemolithoautotrophic hydrogen-oxidizing bacterium Hydrogenobacter thermophilus TK-6.</title>
        <authorList>
            <person name="Arai H."/>
            <person name="Kanbe H."/>
            <person name="Ishii M."/>
            <person name="Igarashi Y."/>
        </authorList>
    </citation>
    <scope>NUCLEOTIDE SEQUENCE [LARGE SCALE GENOMIC DNA]</scope>
    <source>
        <strain evidence="2">DSM 6534 / IAM 12695 / TK-6 [Tokyo]</strain>
    </source>
</reference>
<evidence type="ECO:0000313" key="1">
    <source>
        <dbReference type="EMBL" id="BAI70012.1"/>
    </source>
</evidence>
<sequence>MLVYVNGEEKEISGDMNLHELLGYLGITYREVGLAVSVNGEVVPKSEYKNRRVSEGDSIEIIHIVGGG</sequence>
<dbReference type="Gene3D" id="3.10.20.30">
    <property type="match status" value="1"/>
</dbReference>
<dbReference type="InterPro" id="IPR012675">
    <property type="entry name" value="Beta-grasp_dom_sf"/>
</dbReference>
<dbReference type="InterPro" id="IPR010035">
    <property type="entry name" value="Thi_S"/>
</dbReference>
<gene>
    <name evidence="1" type="primary">thiS</name>
    <name evidence="1" type="ordered locus">HTH_1563</name>
</gene>
<protein>
    <submittedName>
        <fullName evidence="1">Thiamine biosynthesis protein</fullName>
    </submittedName>
</protein>
<proteinExistence type="predicted"/>
<accession>D3DJL0</accession>
<name>D3DJL0_HYDTT</name>
<dbReference type="STRING" id="608538.HTH_1563"/>
<dbReference type="eggNOG" id="COG2104">
    <property type="taxonomic scope" value="Bacteria"/>
</dbReference>
<keyword evidence="2" id="KW-1185">Reference proteome</keyword>
<dbReference type="Pfam" id="PF02597">
    <property type="entry name" value="ThiS"/>
    <property type="match status" value="1"/>
</dbReference>
<dbReference type="KEGG" id="hth:HTH_1563"/>
<dbReference type="InterPro" id="IPR016155">
    <property type="entry name" value="Mopterin_synth/thiamin_S_b"/>
</dbReference>
<dbReference type="CDD" id="cd00565">
    <property type="entry name" value="Ubl_ThiS"/>
    <property type="match status" value="1"/>
</dbReference>
<dbReference type="InterPro" id="IPR003749">
    <property type="entry name" value="ThiS/MoaD-like"/>
</dbReference>
<organism evidence="1 2">
    <name type="scientific">Hydrogenobacter thermophilus (strain DSM 6534 / IAM 12695 / TK-6)</name>
    <dbReference type="NCBI Taxonomy" id="608538"/>
    <lineage>
        <taxon>Bacteria</taxon>
        <taxon>Pseudomonadati</taxon>
        <taxon>Aquificota</taxon>
        <taxon>Aquificia</taxon>
        <taxon>Aquificales</taxon>
        <taxon>Aquificaceae</taxon>
        <taxon>Hydrogenobacter</taxon>
    </lineage>
</organism>
<dbReference type="Proteomes" id="UP000002574">
    <property type="component" value="Chromosome"/>
</dbReference>
<dbReference type="OrthoDB" id="197113at2"/>
<dbReference type="NCBIfam" id="TIGR01683">
    <property type="entry name" value="thiS"/>
    <property type="match status" value="1"/>
</dbReference>
<dbReference type="PANTHER" id="PTHR34472:SF1">
    <property type="entry name" value="SULFUR CARRIER PROTEIN THIS"/>
    <property type="match status" value="1"/>
</dbReference>
<evidence type="ECO:0000313" key="2">
    <source>
        <dbReference type="Proteomes" id="UP000002574"/>
    </source>
</evidence>
<dbReference type="PANTHER" id="PTHR34472">
    <property type="entry name" value="SULFUR CARRIER PROTEIN THIS"/>
    <property type="match status" value="1"/>
</dbReference>
<dbReference type="EMBL" id="AP011112">
    <property type="protein sequence ID" value="BAI70012.1"/>
    <property type="molecule type" value="Genomic_DNA"/>
</dbReference>